<evidence type="ECO:0000256" key="1">
    <source>
        <dbReference type="ARBA" id="ARBA00012647"/>
    </source>
</evidence>
<evidence type="ECO:0000313" key="7">
    <source>
        <dbReference type="Proteomes" id="UP000006757"/>
    </source>
</evidence>
<reference evidence="6 7" key="1">
    <citation type="journal article" date="2012" name="Eukaryot. Cell">
        <title>Genome sequence of the Trichosporon asahii environmental strain CBS 8904.</title>
        <authorList>
            <person name="Yang R.Y."/>
            <person name="Li H.T."/>
            <person name="Zhu H."/>
            <person name="Zhou G.P."/>
            <person name="Wang M."/>
            <person name="Wang L."/>
        </authorList>
    </citation>
    <scope>NUCLEOTIDE SEQUENCE [LARGE SCALE GENOMIC DNA]</scope>
    <source>
        <strain evidence="6 7">CBS 8904</strain>
    </source>
</reference>
<keyword evidence="3" id="KW-0460">Magnesium</keyword>
<evidence type="ECO:0000256" key="4">
    <source>
        <dbReference type="RuleBase" id="RU003946"/>
    </source>
</evidence>
<feature type="binding site" evidence="3">
    <location>
        <position position="451"/>
    </location>
    <ligand>
        <name>Zn(2+)</name>
        <dbReference type="ChEBI" id="CHEBI:29105"/>
        <label>2</label>
    </ligand>
</feature>
<dbReference type="AlphaFoldDB" id="K1W115"/>
<gene>
    <name evidence="6" type="ORF">A1Q2_03079</name>
</gene>
<feature type="binding site" evidence="3">
    <location>
        <position position="283"/>
    </location>
    <ligand>
        <name>Mg(2+)</name>
        <dbReference type="ChEBI" id="CHEBI:18420"/>
    </ligand>
</feature>
<feature type="binding site" evidence="3">
    <location>
        <position position="447"/>
    </location>
    <ligand>
        <name>Zn(2+)</name>
        <dbReference type="ChEBI" id="CHEBI:29105"/>
        <label>2</label>
    </ligand>
</feature>
<comment type="similarity">
    <text evidence="4">Belongs to the alkaline phosphatase family.</text>
</comment>
<dbReference type="InterPro" id="IPR001952">
    <property type="entry name" value="Alkaline_phosphatase"/>
</dbReference>
<dbReference type="SUPFAM" id="SSF53649">
    <property type="entry name" value="Alkaline phosphatase-like"/>
    <property type="match status" value="1"/>
</dbReference>
<comment type="caution">
    <text evidence="6">The sequence shown here is derived from an EMBL/GenBank/DDBJ whole genome shotgun (WGS) entry which is preliminary data.</text>
</comment>
<feature type="binding site" evidence="3">
    <location>
        <position position="173"/>
    </location>
    <ligand>
        <name>Zn(2+)</name>
        <dbReference type="ChEBI" id="CHEBI:29105"/>
        <label>2</label>
    </ligand>
</feature>
<comment type="cofactor">
    <cofactor evidence="3">
        <name>Mg(2+)</name>
        <dbReference type="ChEBI" id="CHEBI:18420"/>
    </cofactor>
    <text evidence="3">Binds 1 Mg(2+) ion.</text>
</comment>
<evidence type="ECO:0000256" key="5">
    <source>
        <dbReference type="SAM" id="SignalP"/>
    </source>
</evidence>
<feature type="binding site" evidence="3">
    <location>
        <position position="173"/>
    </location>
    <ligand>
        <name>Mg(2+)</name>
        <dbReference type="ChEBI" id="CHEBI:18420"/>
    </ligand>
</feature>
<keyword evidence="5" id="KW-0732">Signal</keyword>
<dbReference type="EC" id="3.1.3.1" evidence="1"/>
<feature type="binding site" evidence="3">
    <location>
        <position position="285"/>
    </location>
    <ligand>
        <name>Mg(2+)</name>
        <dbReference type="ChEBI" id="CHEBI:18420"/>
    </ligand>
</feature>
<dbReference type="PANTHER" id="PTHR11596:SF72">
    <property type="entry name" value="ALKALINE PHOSPHATASE"/>
    <property type="match status" value="1"/>
</dbReference>
<dbReference type="OrthoDB" id="5818554at2759"/>
<feature type="binding site" evidence="3">
    <location>
        <position position="625"/>
    </location>
    <ligand>
        <name>Zn(2+)</name>
        <dbReference type="ChEBI" id="CHEBI:29105"/>
        <label>2</label>
    </ligand>
</feature>
<keyword evidence="3" id="KW-0862">Zinc</keyword>
<comment type="cofactor">
    <cofactor evidence="3">
        <name>Zn(2+)</name>
        <dbReference type="ChEBI" id="CHEBI:29105"/>
    </cofactor>
    <text evidence="3">Binds 2 Zn(2+) ions.</text>
</comment>
<evidence type="ECO:0000256" key="2">
    <source>
        <dbReference type="PIRSR" id="PIRSR601952-1"/>
    </source>
</evidence>
<feature type="chain" id="PRO_5003852209" description="alkaline phosphatase" evidence="5">
    <location>
        <begin position="17"/>
        <end position="673"/>
    </location>
</feature>
<feature type="binding site" evidence="3">
    <location>
        <position position="492"/>
    </location>
    <ligand>
        <name>Zn(2+)</name>
        <dbReference type="ChEBI" id="CHEBI:29105"/>
        <label>2</label>
    </ligand>
</feature>
<dbReference type="InterPro" id="IPR017850">
    <property type="entry name" value="Alkaline_phosphatase_core_sf"/>
</dbReference>
<dbReference type="EMBL" id="AMBO01000278">
    <property type="protein sequence ID" value="EKD02653.1"/>
    <property type="molecule type" value="Genomic_DNA"/>
</dbReference>
<feature type="signal peptide" evidence="5">
    <location>
        <begin position="1"/>
        <end position="16"/>
    </location>
</feature>
<keyword evidence="3" id="KW-0479">Metal-binding</keyword>
<protein>
    <recommendedName>
        <fullName evidence="1">alkaline phosphatase</fullName>
        <ecNumber evidence="1">3.1.3.1</ecNumber>
    </recommendedName>
</protein>
<dbReference type="InParanoid" id="K1W115"/>
<dbReference type="Gene3D" id="3.40.720.10">
    <property type="entry name" value="Alkaline Phosphatase, subunit A"/>
    <property type="match status" value="2"/>
</dbReference>
<dbReference type="PANTHER" id="PTHR11596">
    <property type="entry name" value="ALKALINE PHOSPHATASE"/>
    <property type="match status" value="1"/>
</dbReference>
<dbReference type="eggNOG" id="KOG4126">
    <property type="taxonomic scope" value="Eukaryota"/>
</dbReference>
<dbReference type="CDD" id="cd16012">
    <property type="entry name" value="ALP"/>
    <property type="match status" value="1"/>
</dbReference>
<evidence type="ECO:0000313" key="6">
    <source>
        <dbReference type="EMBL" id="EKD02653.1"/>
    </source>
</evidence>
<evidence type="ECO:0000256" key="3">
    <source>
        <dbReference type="PIRSR" id="PIRSR601952-2"/>
    </source>
</evidence>
<feature type="binding site" evidence="3">
    <location>
        <position position="442"/>
    </location>
    <ligand>
        <name>Mg(2+)</name>
        <dbReference type="ChEBI" id="CHEBI:18420"/>
    </ligand>
</feature>
<dbReference type="Proteomes" id="UP000006757">
    <property type="component" value="Unassembled WGS sequence"/>
</dbReference>
<dbReference type="STRING" id="1220162.K1W115"/>
<feature type="active site" description="Phosphoserine intermediate" evidence="2">
    <location>
        <position position="222"/>
    </location>
</feature>
<organism evidence="6 7">
    <name type="scientific">Trichosporon asahii var. asahii (strain CBS 8904)</name>
    <name type="common">Yeast</name>
    <dbReference type="NCBI Taxonomy" id="1220162"/>
    <lineage>
        <taxon>Eukaryota</taxon>
        <taxon>Fungi</taxon>
        <taxon>Dikarya</taxon>
        <taxon>Basidiomycota</taxon>
        <taxon>Agaricomycotina</taxon>
        <taxon>Tremellomycetes</taxon>
        <taxon>Trichosporonales</taxon>
        <taxon>Trichosporonaceae</taxon>
        <taxon>Trichosporon</taxon>
    </lineage>
</organism>
<keyword evidence="7" id="KW-1185">Reference proteome</keyword>
<name>K1W115_TRIAC</name>
<dbReference type="HOGENOM" id="CLU_008539_3_0_1"/>
<dbReference type="PRINTS" id="PR00113">
    <property type="entry name" value="ALKPHPHTASE"/>
</dbReference>
<sequence length="673" mass="73968">MSALLLAGLLIGGANAQTFRRTAACPTLGCVFPPDQADFISGQTFDIRIEVQAPVNGSEAYNGGSQDSNFELKIGGKGAELIPVTQFFNLPEPELKNYTFHYYEDLFAEEEGRPTLVNVFSKTYRNVQLHNPGQYELSLSYHNGEETKATWGVNERKPVQGCKPKNLLVFIGDGMATSMISAARLLAHKTINGKYQTTLKLDEAPAYGSQMTHSLDSFITDSANSASSLFTGKKMTVNGLNAYTDSTGDGTGLENAKVETVWEMFRRLTGGQVGIVSKAYIADATPAAVCTHTSQRGLYDTIIEQYLVGLIPNTSDYRAWYPWQGVDVLFGGGGENFLPGKKNGNVSQFERWEKAGYQLGYTKTDLEGLNNDDRALAIFTQGNISTWLDQHVFTDTLKLAKLANGTEGAYDQPGLKDMTLKAIDILSTRAKKRNTGWALMSEAALIDKQMHVQDVDRALGDLLELDDTVRATLEHLESIGELEDTLVVVTADHGHGFDVFGSTDTKYLQSKKTAREKRNAVGTYLNSGLSNYVVPHDVSATNHTIFTGPQGPGFPVTWDPRYTIAHGWAAFPDKREDFQVKKAHERLPAVKDKEKGDGYFFNPLDAPDGFEMTGNMNVGEAQGVHSLVDVPVYAWGPGHEIFRGVMSNVDIAFRIAQAMDLGRDRNETKPYQP</sequence>
<dbReference type="GO" id="GO:0004035">
    <property type="term" value="F:alkaline phosphatase activity"/>
    <property type="evidence" value="ECO:0007669"/>
    <property type="project" value="UniProtKB-EC"/>
</dbReference>
<accession>K1W115</accession>
<proteinExistence type="inferred from homology"/>
<dbReference type="Pfam" id="PF00245">
    <property type="entry name" value="Alk_phosphatase"/>
    <property type="match status" value="1"/>
</dbReference>
<dbReference type="GO" id="GO:0046872">
    <property type="term" value="F:metal ion binding"/>
    <property type="evidence" value="ECO:0007669"/>
    <property type="project" value="UniProtKB-KW"/>
</dbReference>
<feature type="binding site" evidence="3">
    <location>
        <position position="493"/>
    </location>
    <ligand>
        <name>Zn(2+)</name>
        <dbReference type="ChEBI" id="CHEBI:29105"/>
        <label>2</label>
    </ligand>
</feature>
<dbReference type="SMART" id="SM00098">
    <property type="entry name" value="alkPPc"/>
    <property type="match status" value="1"/>
</dbReference>
<dbReference type="OMA" id="GSADTEY"/>